<gene>
    <name evidence="2" type="ORF">SAMN04488090_0177</name>
</gene>
<dbReference type="Gene3D" id="3.90.25.10">
    <property type="entry name" value="UDP-galactose 4-epimerase, domain 1"/>
    <property type="match status" value="1"/>
</dbReference>
<evidence type="ECO:0000313" key="3">
    <source>
        <dbReference type="Proteomes" id="UP000198901"/>
    </source>
</evidence>
<dbReference type="InterPro" id="IPR051604">
    <property type="entry name" value="Ergot_Alk_Oxidoreductase"/>
</dbReference>
<name>A0A1G9HRP8_9BACT</name>
<dbReference type="SUPFAM" id="SSF51735">
    <property type="entry name" value="NAD(P)-binding Rossmann-fold domains"/>
    <property type="match status" value="1"/>
</dbReference>
<dbReference type="CDD" id="cd05269">
    <property type="entry name" value="TMR_SDR_a"/>
    <property type="match status" value="1"/>
</dbReference>
<dbReference type="InterPro" id="IPR008030">
    <property type="entry name" value="NmrA-like"/>
</dbReference>
<dbReference type="Gene3D" id="3.40.50.720">
    <property type="entry name" value="NAD(P)-binding Rossmann-like Domain"/>
    <property type="match status" value="1"/>
</dbReference>
<dbReference type="STRING" id="563176.SAMN04488090_0177"/>
<keyword evidence="3" id="KW-1185">Reference proteome</keyword>
<dbReference type="PANTHER" id="PTHR43162">
    <property type="match status" value="1"/>
</dbReference>
<evidence type="ECO:0000313" key="2">
    <source>
        <dbReference type="EMBL" id="SDL15628.1"/>
    </source>
</evidence>
<evidence type="ECO:0000259" key="1">
    <source>
        <dbReference type="Pfam" id="PF05368"/>
    </source>
</evidence>
<dbReference type="Pfam" id="PF05368">
    <property type="entry name" value="NmrA"/>
    <property type="match status" value="1"/>
</dbReference>
<accession>A0A1G9HRP8</accession>
<feature type="domain" description="NmrA-like" evidence="1">
    <location>
        <begin position="3"/>
        <end position="255"/>
    </location>
</feature>
<reference evidence="2 3" key="1">
    <citation type="submission" date="2016-10" db="EMBL/GenBank/DDBJ databases">
        <authorList>
            <person name="de Groot N.N."/>
        </authorList>
    </citation>
    <scope>NUCLEOTIDE SEQUENCE [LARGE SCALE GENOMIC DNA]</scope>
    <source>
        <strain evidence="2 3">DSM 21668</strain>
    </source>
</reference>
<sequence>MNTLLITGATGTIGSELARQLSARGASFRALVRTLDARAAQLAALPGAEVVVGDFRDSSSLHAALEGIEKAFLLTHSSEEAEAHQLAFVRAAKEAGVQHVVKLSQLAAAADSPVRFLRYHARVEEALRDSGMDWTFLRPNLFMQALLGFRQLIAEKGVFFATAGDAPVSLIDIRDIAAVAAEALTTSGHEGKTYDLTGPEPLTHGRLAEILSEELGKPVHYINVTEDELLPGLLAAGFPEWQAEGLLEDYAHYARGEASGVSPAVQHVTGVPARTFRAFVAETTTLFSGK</sequence>
<dbReference type="RefSeq" id="WP_093196577.1">
    <property type="nucleotide sequence ID" value="NZ_FNGS01000001.1"/>
</dbReference>
<proteinExistence type="predicted"/>
<dbReference type="OrthoDB" id="9780595at2"/>
<dbReference type="AlphaFoldDB" id="A0A1G9HRP8"/>
<dbReference type="EMBL" id="FNGS01000001">
    <property type="protein sequence ID" value="SDL15628.1"/>
    <property type="molecule type" value="Genomic_DNA"/>
</dbReference>
<organism evidence="2 3">
    <name type="scientific">Siphonobacter aquaeclarae</name>
    <dbReference type="NCBI Taxonomy" id="563176"/>
    <lineage>
        <taxon>Bacteria</taxon>
        <taxon>Pseudomonadati</taxon>
        <taxon>Bacteroidota</taxon>
        <taxon>Cytophagia</taxon>
        <taxon>Cytophagales</taxon>
        <taxon>Cytophagaceae</taxon>
        <taxon>Siphonobacter</taxon>
    </lineage>
</organism>
<protein>
    <submittedName>
        <fullName evidence="2">Uncharacterized conserved protein YbjT, contains NAD(P)-binding and DUF2867 domains</fullName>
    </submittedName>
</protein>
<dbReference type="PANTHER" id="PTHR43162:SF1">
    <property type="entry name" value="PRESTALK A DIFFERENTIATION PROTEIN A"/>
    <property type="match status" value="1"/>
</dbReference>
<dbReference type="InterPro" id="IPR036291">
    <property type="entry name" value="NAD(P)-bd_dom_sf"/>
</dbReference>
<dbReference type="Proteomes" id="UP000198901">
    <property type="component" value="Unassembled WGS sequence"/>
</dbReference>